<dbReference type="PROSITE" id="PS50929">
    <property type="entry name" value="ABC_TM1F"/>
    <property type="match status" value="1"/>
</dbReference>
<dbReference type="GO" id="GO:0005886">
    <property type="term" value="C:plasma membrane"/>
    <property type="evidence" value="ECO:0007669"/>
    <property type="project" value="UniProtKB-SubCell"/>
</dbReference>
<gene>
    <name evidence="12" type="ORF">H9758_12600</name>
</gene>
<dbReference type="Pfam" id="PF00005">
    <property type="entry name" value="ABC_tran"/>
    <property type="match status" value="1"/>
</dbReference>
<dbReference type="PANTHER" id="PTHR24221">
    <property type="entry name" value="ATP-BINDING CASSETTE SUB-FAMILY B"/>
    <property type="match status" value="1"/>
</dbReference>
<dbReference type="AlphaFoldDB" id="A0A9D2NP65"/>
<dbReference type="EMBL" id="DWWO01000149">
    <property type="protein sequence ID" value="HJC35407.1"/>
    <property type="molecule type" value="Genomic_DNA"/>
</dbReference>
<dbReference type="Gene3D" id="1.20.1560.10">
    <property type="entry name" value="ABC transporter type 1, transmembrane domain"/>
    <property type="match status" value="1"/>
</dbReference>
<feature type="transmembrane region" description="Helical" evidence="9">
    <location>
        <begin position="280"/>
        <end position="303"/>
    </location>
</feature>
<sequence length="583" mass="65746">MFKVYRKLFAYVPEKRYLIYVSVVLSVLSTFAAAGAYYYLYVFFDRLIVEGDFSGSVFYAWVIFGLLIGGNAVYFIGVLASHVLGFRLETNLRKRGIDGLAGASFRFFDLNSSGRIRKIIDDNASQTHSIVAHLLPDIANALAKPFLLLIVGFIVSLRVGICLTILTVAAVLLYAGMSGETQFMKYYQQALERLSAESVEYVRGIQVVKIFNADARSFKALYEAIRDYAKFALNYSMSCKVPWVLLQWFMFAITAILVPFIFLLSGIFTHGPETALELLMLMLLSGVMFSTIMKVMYVVMYSFNGGMAVDKLENMYEEMHKDTLQHGTRESFLNYDIEFDHVTFGYGEKPVLKDVSFTLKQNRSYALVGASGSGKSTIAKLISGFYKVDKGAIKIGSHPLGEYSENALLENIAFVFQDVKLFKTTLYENVALADRNAGREKVMEAFRRAGCESILDKFKDRENTMIGSKGVYLSGGEKQRIGIARAILKDAKIVIMDEASAAVDPENEHELQKAFAELMKDKTVIMIAHRLTSVRNVDEILVIEDGKVIERGNDKELMAEDSRYRFFQELYAQANEWRVREHA</sequence>
<dbReference type="PROSITE" id="PS50893">
    <property type="entry name" value="ABC_TRANSPORTER_2"/>
    <property type="match status" value="1"/>
</dbReference>
<dbReference type="GO" id="GO:0034040">
    <property type="term" value="F:ATPase-coupled lipid transmembrane transporter activity"/>
    <property type="evidence" value="ECO:0007669"/>
    <property type="project" value="TreeGrafter"/>
</dbReference>
<dbReference type="SUPFAM" id="SSF52540">
    <property type="entry name" value="P-loop containing nucleoside triphosphate hydrolases"/>
    <property type="match status" value="1"/>
</dbReference>
<evidence type="ECO:0000256" key="5">
    <source>
        <dbReference type="ARBA" id="ARBA00022741"/>
    </source>
</evidence>
<evidence type="ECO:0000256" key="7">
    <source>
        <dbReference type="ARBA" id="ARBA00022989"/>
    </source>
</evidence>
<dbReference type="Proteomes" id="UP000823890">
    <property type="component" value="Unassembled WGS sequence"/>
</dbReference>
<proteinExistence type="predicted"/>
<evidence type="ECO:0000256" key="6">
    <source>
        <dbReference type="ARBA" id="ARBA00022840"/>
    </source>
</evidence>
<keyword evidence="4 9" id="KW-0812">Transmembrane</keyword>
<dbReference type="GO" id="GO:0140359">
    <property type="term" value="F:ABC-type transporter activity"/>
    <property type="evidence" value="ECO:0007669"/>
    <property type="project" value="InterPro"/>
</dbReference>
<keyword evidence="2" id="KW-0813">Transport</keyword>
<dbReference type="SMART" id="SM00382">
    <property type="entry name" value="AAA"/>
    <property type="match status" value="1"/>
</dbReference>
<evidence type="ECO:0000259" key="11">
    <source>
        <dbReference type="PROSITE" id="PS50929"/>
    </source>
</evidence>
<evidence type="ECO:0000313" key="12">
    <source>
        <dbReference type="EMBL" id="HJC35407.1"/>
    </source>
</evidence>
<feature type="transmembrane region" description="Helical" evidence="9">
    <location>
        <begin position="58"/>
        <end position="85"/>
    </location>
</feature>
<dbReference type="InterPro" id="IPR036640">
    <property type="entry name" value="ABC1_TM_sf"/>
</dbReference>
<evidence type="ECO:0000259" key="10">
    <source>
        <dbReference type="PROSITE" id="PS50893"/>
    </source>
</evidence>
<comment type="subcellular location">
    <subcellularLocation>
        <location evidence="1">Cell membrane</location>
        <topology evidence="1">Multi-pass membrane protein</topology>
    </subcellularLocation>
</comment>
<evidence type="ECO:0000256" key="4">
    <source>
        <dbReference type="ARBA" id="ARBA00022692"/>
    </source>
</evidence>
<comment type="caution">
    <text evidence="12">The sequence shown here is derived from an EMBL/GenBank/DDBJ whole genome shotgun (WGS) entry which is preliminary data.</text>
</comment>
<dbReference type="InterPro" id="IPR011527">
    <property type="entry name" value="ABC1_TM_dom"/>
</dbReference>
<keyword evidence="7 9" id="KW-1133">Transmembrane helix</keyword>
<dbReference type="InterPro" id="IPR017871">
    <property type="entry name" value="ABC_transporter-like_CS"/>
</dbReference>
<evidence type="ECO:0000256" key="1">
    <source>
        <dbReference type="ARBA" id="ARBA00004651"/>
    </source>
</evidence>
<reference evidence="12" key="1">
    <citation type="journal article" date="2021" name="PeerJ">
        <title>Extensive microbial diversity within the chicken gut microbiome revealed by metagenomics and culture.</title>
        <authorList>
            <person name="Gilroy R."/>
            <person name="Ravi A."/>
            <person name="Getino M."/>
            <person name="Pursley I."/>
            <person name="Horton D.L."/>
            <person name="Alikhan N.F."/>
            <person name="Baker D."/>
            <person name="Gharbi K."/>
            <person name="Hall N."/>
            <person name="Watson M."/>
            <person name="Adriaenssens E.M."/>
            <person name="Foster-Nyarko E."/>
            <person name="Jarju S."/>
            <person name="Secka A."/>
            <person name="Antonio M."/>
            <person name="Oren A."/>
            <person name="Chaudhuri R.R."/>
            <person name="La Ragione R."/>
            <person name="Hildebrand F."/>
            <person name="Pallen M.J."/>
        </authorList>
    </citation>
    <scope>NUCLEOTIDE SEQUENCE</scope>
    <source>
        <strain evidence="12">ChiW19-954</strain>
    </source>
</reference>
<dbReference type="InterPro" id="IPR039421">
    <property type="entry name" value="Type_1_exporter"/>
</dbReference>
<dbReference type="InterPro" id="IPR027417">
    <property type="entry name" value="P-loop_NTPase"/>
</dbReference>
<dbReference type="GO" id="GO:0016887">
    <property type="term" value="F:ATP hydrolysis activity"/>
    <property type="evidence" value="ECO:0007669"/>
    <property type="project" value="InterPro"/>
</dbReference>
<evidence type="ECO:0000256" key="8">
    <source>
        <dbReference type="ARBA" id="ARBA00023136"/>
    </source>
</evidence>
<dbReference type="Pfam" id="PF00664">
    <property type="entry name" value="ABC_membrane"/>
    <property type="match status" value="1"/>
</dbReference>
<keyword evidence="8 9" id="KW-0472">Membrane</keyword>
<evidence type="ECO:0000256" key="3">
    <source>
        <dbReference type="ARBA" id="ARBA00022475"/>
    </source>
</evidence>
<feature type="transmembrane region" description="Helical" evidence="9">
    <location>
        <begin position="245"/>
        <end position="268"/>
    </location>
</feature>
<evidence type="ECO:0000256" key="2">
    <source>
        <dbReference type="ARBA" id="ARBA00022448"/>
    </source>
</evidence>
<evidence type="ECO:0000256" key="9">
    <source>
        <dbReference type="SAM" id="Phobius"/>
    </source>
</evidence>
<dbReference type="PANTHER" id="PTHR24221:SF397">
    <property type="entry name" value="ABC TRANSPORTER, ATP-BINDING TRANSMEMBRANE PROTEIN"/>
    <property type="match status" value="1"/>
</dbReference>
<feature type="domain" description="ABC transporter" evidence="10">
    <location>
        <begin position="337"/>
        <end position="570"/>
    </location>
</feature>
<keyword evidence="5" id="KW-0547">Nucleotide-binding</keyword>
<dbReference type="InterPro" id="IPR003593">
    <property type="entry name" value="AAA+_ATPase"/>
</dbReference>
<feature type="domain" description="ABC transmembrane type-1" evidence="11">
    <location>
        <begin position="21"/>
        <end position="321"/>
    </location>
</feature>
<name>A0A9D2NP65_9FIRM</name>
<keyword evidence="3" id="KW-1003">Cell membrane</keyword>
<protein>
    <submittedName>
        <fullName evidence="12">ABC transporter ATP-binding protein/permease</fullName>
    </submittedName>
</protein>
<feature type="transmembrane region" description="Helical" evidence="9">
    <location>
        <begin position="17"/>
        <end position="38"/>
    </location>
</feature>
<evidence type="ECO:0000313" key="13">
    <source>
        <dbReference type="Proteomes" id="UP000823890"/>
    </source>
</evidence>
<feature type="transmembrane region" description="Helical" evidence="9">
    <location>
        <begin position="146"/>
        <end position="175"/>
    </location>
</feature>
<organism evidence="12 13">
    <name type="scientific">Candidatus Mediterraneibacter faecipullorum</name>
    <dbReference type="NCBI Taxonomy" id="2838670"/>
    <lineage>
        <taxon>Bacteria</taxon>
        <taxon>Bacillati</taxon>
        <taxon>Bacillota</taxon>
        <taxon>Clostridia</taxon>
        <taxon>Lachnospirales</taxon>
        <taxon>Lachnospiraceae</taxon>
        <taxon>Mediterraneibacter</taxon>
    </lineage>
</organism>
<dbReference type="SUPFAM" id="SSF90123">
    <property type="entry name" value="ABC transporter transmembrane region"/>
    <property type="match status" value="1"/>
</dbReference>
<dbReference type="InterPro" id="IPR003439">
    <property type="entry name" value="ABC_transporter-like_ATP-bd"/>
</dbReference>
<dbReference type="PROSITE" id="PS00211">
    <property type="entry name" value="ABC_TRANSPORTER_1"/>
    <property type="match status" value="1"/>
</dbReference>
<dbReference type="GO" id="GO:0005524">
    <property type="term" value="F:ATP binding"/>
    <property type="evidence" value="ECO:0007669"/>
    <property type="project" value="UniProtKB-KW"/>
</dbReference>
<dbReference type="FunFam" id="3.40.50.300:FF:000221">
    <property type="entry name" value="Multidrug ABC transporter ATP-binding protein"/>
    <property type="match status" value="1"/>
</dbReference>
<keyword evidence="6 12" id="KW-0067">ATP-binding</keyword>
<dbReference type="Gene3D" id="3.40.50.300">
    <property type="entry name" value="P-loop containing nucleotide triphosphate hydrolases"/>
    <property type="match status" value="1"/>
</dbReference>
<accession>A0A9D2NP65</accession>
<reference evidence="12" key="2">
    <citation type="submission" date="2021-04" db="EMBL/GenBank/DDBJ databases">
        <authorList>
            <person name="Gilroy R."/>
        </authorList>
    </citation>
    <scope>NUCLEOTIDE SEQUENCE</scope>
    <source>
        <strain evidence="12">ChiW19-954</strain>
    </source>
</reference>